<dbReference type="STRING" id="690567.698"/>
<dbReference type="InterPro" id="IPR032423">
    <property type="entry name" value="AAA_assoc_2"/>
</dbReference>
<dbReference type="SUPFAM" id="SSF48019">
    <property type="entry name" value="post-AAA+ oligomerization domain-like"/>
    <property type="match status" value="1"/>
</dbReference>
<dbReference type="Proteomes" id="UP000045545">
    <property type="component" value="Unassembled WGS sequence"/>
</dbReference>
<dbReference type="SMART" id="SM00382">
    <property type="entry name" value="AAA"/>
    <property type="match status" value="1"/>
</dbReference>
<evidence type="ECO:0000256" key="2">
    <source>
        <dbReference type="ARBA" id="ARBA00008959"/>
    </source>
</evidence>
<dbReference type="GO" id="GO:0006261">
    <property type="term" value="P:DNA-templated DNA replication"/>
    <property type="evidence" value="ECO:0007669"/>
    <property type="project" value="TreeGrafter"/>
</dbReference>
<dbReference type="InterPro" id="IPR027417">
    <property type="entry name" value="P-loop_NTPase"/>
</dbReference>
<dbReference type="PANTHER" id="PTHR13779">
    <property type="entry name" value="WERNER HELICASE-INTERACTING PROTEIN 1 FAMILY MEMBER"/>
    <property type="match status" value="1"/>
</dbReference>
<dbReference type="InterPro" id="IPR051314">
    <property type="entry name" value="AAA_ATPase_RarA/MGS1/WRNIP1"/>
</dbReference>
<reference evidence="7 8" key="1">
    <citation type="submission" date="2015-03" db="EMBL/GenBank/DDBJ databases">
        <authorList>
            <person name="Murphy D."/>
        </authorList>
    </citation>
    <scope>NUCLEOTIDE SEQUENCE [LARGE SCALE GENOMIC DNA]</scope>
    <source>
        <strain evidence="7 8">OL-4</strain>
    </source>
</reference>
<dbReference type="CDD" id="cd00009">
    <property type="entry name" value="AAA"/>
    <property type="match status" value="1"/>
</dbReference>
<keyword evidence="4" id="KW-0547">Nucleotide-binding</keyword>
<evidence type="ECO:0000313" key="7">
    <source>
        <dbReference type="EMBL" id="CFX17014.1"/>
    </source>
</evidence>
<dbReference type="InterPro" id="IPR021886">
    <property type="entry name" value="MgsA_C"/>
</dbReference>
<dbReference type="InterPro" id="IPR003959">
    <property type="entry name" value="ATPase_AAA_core"/>
</dbReference>
<dbReference type="AlphaFoldDB" id="A0A0E4C7Y0"/>
<evidence type="ECO:0000256" key="3">
    <source>
        <dbReference type="ARBA" id="ARBA00022705"/>
    </source>
</evidence>
<proteinExistence type="inferred from homology"/>
<dbReference type="InterPro" id="IPR003593">
    <property type="entry name" value="AAA+_ATPase"/>
</dbReference>
<dbReference type="GO" id="GO:0016887">
    <property type="term" value="F:ATP hydrolysis activity"/>
    <property type="evidence" value="ECO:0007669"/>
    <property type="project" value="InterPro"/>
</dbReference>
<dbReference type="FunFam" id="3.40.50.300:FF:000137">
    <property type="entry name" value="Replication-associated recombination protein A"/>
    <property type="match status" value="1"/>
</dbReference>
<dbReference type="CDD" id="cd18139">
    <property type="entry name" value="HLD_clamp_RarA"/>
    <property type="match status" value="1"/>
</dbReference>
<dbReference type="FunFam" id="1.20.272.10:FF:000001">
    <property type="entry name" value="Putative AAA family ATPase"/>
    <property type="match status" value="1"/>
</dbReference>
<dbReference type="Gene3D" id="1.20.272.10">
    <property type="match status" value="1"/>
</dbReference>
<accession>A0A0E4C7Y0</accession>
<name>A0A0E4C7Y0_9FIRM</name>
<dbReference type="GO" id="GO:0000731">
    <property type="term" value="P:DNA synthesis involved in DNA repair"/>
    <property type="evidence" value="ECO:0007669"/>
    <property type="project" value="TreeGrafter"/>
</dbReference>
<keyword evidence="3" id="KW-0235">DNA replication</keyword>
<dbReference type="Pfam" id="PF12002">
    <property type="entry name" value="MgsA_C"/>
    <property type="match status" value="1"/>
</dbReference>
<evidence type="ECO:0000256" key="5">
    <source>
        <dbReference type="ARBA" id="ARBA00022840"/>
    </source>
</evidence>
<dbReference type="SUPFAM" id="SSF52540">
    <property type="entry name" value="P-loop containing nucleoside triphosphate hydrolases"/>
    <property type="match status" value="1"/>
</dbReference>
<comment type="similarity">
    <text evidence="2">Belongs to the AAA ATPase family. RarA/MGS1/WRNIP1 subfamily.</text>
</comment>
<dbReference type="EMBL" id="CGIH01000009">
    <property type="protein sequence ID" value="CFX17014.1"/>
    <property type="molecule type" value="Genomic_DNA"/>
</dbReference>
<dbReference type="Gene3D" id="1.10.8.60">
    <property type="match status" value="1"/>
</dbReference>
<dbReference type="Pfam" id="PF00004">
    <property type="entry name" value="AAA"/>
    <property type="match status" value="1"/>
</dbReference>
<keyword evidence="8" id="KW-1185">Reference proteome</keyword>
<evidence type="ECO:0000313" key="8">
    <source>
        <dbReference type="Proteomes" id="UP000045545"/>
    </source>
</evidence>
<dbReference type="GO" id="GO:0017116">
    <property type="term" value="F:single-stranded DNA helicase activity"/>
    <property type="evidence" value="ECO:0007669"/>
    <property type="project" value="TreeGrafter"/>
</dbReference>
<protein>
    <submittedName>
        <fullName evidence="7">ATPase, AAA-type, core</fullName>
    </submittedName>
</protein>
<dbReference type="PANTHER" id="PTHR13779:SF7">
    <property type="entry name" value="ATPASE WRNIP1"/>
    <property type="match status" value="1"/>
</dbReference>
<evidence type="ECO:0000256" key="1">
    <source>
        <dbReference type="ARBA" id="ARBA00002393"/>
    </source>
</evidence>
<comment type="function">
    <text evidence="1">DNA-dependent ATPase that plays important roles in cellular responses to stalled DNA replication processes.</text>
</comment>
<feature type="domain" description="AAA+ ATPase" evidence="6">
    <location>
        <begin position="51"/>
        <end position="168"/>
    </location>
</feature>
<keyword evidence="5" id="KW-0067">ATP-binding</keyword>
<evidence type="ECO:0000259" key="6">
    <source>
        <dbReference type="SMART" id="SM00382"/>
    </source>
</evidence>
<organism evidence="7 8">
    <name type="scientific">Syntrophomonas zehnderi OL-4</name>
    <dbReference type="NCBI Taxonomy" id="690567"/>
    <lineage>
        <taxon>Bacteria</taxon>
        <taxon>Bacillati</taxon>
        <taxon>Bacillota</taxon>
        <taxon>Clostridia</taxon>
        <taxon>Eubacteriales</taxon>
        <taxon>Syntrophomonadaceae</taxon>
        <taxon>Syntrophomonas</taxon>
    </lineage>
</organism>
<dbReference type="RefSeq" id="WP_046495824.1">
    <property type="nucleotide sequence ID" value="NZ_CGIH01000009.1"/>
</dbReference>
<dbReference type="Pfam" id="PF16193">
    <property type="entry name" value="AAA_assoc_2"/>
    <property type="match status" value="1"/>
</dbReference>
<dbReference type="GO" id="GO:0003677">
    <property type="term" value="F:DNA binding"/>
    <property type="evidence" value="ECO:0007669"/>
    <property type="project" value="InterPro"/>
</dbReference>
<sequence length="456" mass="50145">MDLFALSNNKRMADVAPLAWRMRPRNLDEIRGQDHLLAPGSPLRNAIDRDRLTSFVLYGPPGTGKTTIARTIAGVTKSQFVYMQAVTAGVTEIRKIAADAADQLKYYQQKTILFVDEIHRFNKSQQDVLLPFVEDGTLTLIGATTENPLHELNSALLSRMKIYLVHPLDEEALSLIIANVLQDKERGLGELDIVFTDDSQHMLIRAAQGDARMALNILDTLSSSYTDRQGSLRITPEMITQVTGKPIIKYDRSGDWHYDTISAFIKSIRGSDPDAALYWLAVMLEGGEDPKFIARRLIVHAAEDIGLADPFALLMANAAADALQFVGLPEARIPLAEATIYLSTAPKSNSSKTAIDAAIAEVRRQNKITVPAHIADTSHSQAKTLLGKGQGYKYPPQYGGYVEQSYLPDELDNPVFYQPSANGYEPKITVFMARLPGAENKGLPGNTKNPAPPKSE</sequence>
<dbReference type="Gene3D" id="1.10.3710.10">
    <property type="entry name" value="DNA polymerase III clamp loader subunits, C-terminal domain"/>
    <property type="match status" value="1"/>
</dbReference>
<evidence type="ECO:0000256" key="4">
    <source>
        <dbReference type="ARBA" id="ARBA00022741"/>
    </source>
</evidence>
<dbReference type="GO" id="GO:0008047">
    <property type="term" value="F:enzyme activator activity"/>
    <property type="evidence" value="ECO:0007669"/>
    <property type="project" value="TreeGrafter"/>
</dbReference>
<dbReference type="InterPro" id="IPR008921">
    <property type="entry name" value="DNA_pol3_clamp-load_cplx_C"/>
</dbReference>
<dbReference type="GO" id="GO:0005524">
    <property type="term" value="F:ATP binding"/>
    <property type="evidence" value="ECO:0007669"/>
    <property type="project" value="UniProtKB-KW"/>
</dbReference>
<gene>
    <name evidence="7" type="ORF">698</name>
</gene>
<dbReference type="Gene3D" id="3.40.50.300">
    <property type="entry name" value="P-loop containing nucleotide triphosphate hydrolases"/>
    <property type="match status" value="1"/>
</dbReference>